<organism evidence="2 3">
    <name type="scientific">Mucilaginibacter rigui</name>
    <dbReference type="NCBI Taxonomy" id="534635"/>
    <lineage>
        <taxon>Bacteria</taxon>
        <taxon>Pseudomonadati</taxon>
        <taxon>Bacteroidota</taxon>
        <taxon>Sphingobacteriia</taxon>
        <taxon>Sphingobacteriales</taxon>
        <taxon>Sphingobacteriaceae</taxon>
        <taxon>Mucilaginibacter</taxon>
    </lineage>
</organism>
<dbReference type="InterPro" id="IPR011044">
    <property type="entry name" value="Quino_amine_DH_bsu"/>
</dbReference>
<feature type="transmembrane region" description="Helical" evidence="1">
    <location>
        <begin position="563"/>
        <end position="582"/>
    </location>
</feature>
<dbReference type="Gene3D" id="2.120.10.80">
    <property type="entry name" value="Kelch-type beta propeller"/>
    <property type="match status" value="1"/>
</dbReference>
<reference evidence="2 3" key="1">
    <citation type="submission" date="2020-09" db="EMBL/GenBank/DDBJ databases">
        <title>Novel species of Mucilaginibacter isolated from a glacier on the Tibetan Plateau.</title>
        <authorList>
            <person name="Liu Q."/>
            <person name="Xin Y.-H."/>
        </authorList>
    </citation>
    <scope>NUCLEOTIDE SEQUENCE [LARGE SCALE GENOMIC DNA]</scope>
    <source>
        <strain evidence="2 3">CGMCC 1.13878</strain>
    </source>
</reference>
<accession>A0ABR7X5G4</accession>
<gene>
    <name evidence="2" type="ORF">IDJ75_11010</name>
</gene>
<dbReference type="SUPFAM" id="SSF50969">
    <property type="entry name" value="YVTN repeat-like/Quinoprotein amine dehydrogenase"/>
    <property type="match status" value="1"/>
</dbReference>
<dbReference type="InterPro" id="IPR015915">
    <property type="entry name" value="Kelch-typ_b-propeller"/>
</dbReference>
<proteinExistence type="predicted"/>
<evidence type="ECO:0000313" key="2">
    <source>
        <dbReference type="EMBL" id="MBD1385809.1"/>
    </source>
</evidence>
<dbReference type="SUPFAM" id="SSF117281">
    <property type="entry name" value="Kelch motif"/>
    <property type="match status" value="1"/>
</dbReference>
<comment type="caution">
    <text evidence="2">The sequence shown here is derived from an EMBL/GenBank/DDBJ whole genome shotgun (WGS) entry which is preliminary data.</text>
</comment>
<evidence type="ECO:0000256" key="1">
    <source>
        <dbReference type="SAM" id="Phobius"/>
    </source>
</evidence>
<dbReference type="EMBL" id="JACWMW010000002">
    <property type="protein sequence ID" value="MBD1385809.1"/>
    <property type="molecule type" value="Genomic_DNA"/>
</dbReference>
<sequence length="852" mass="97889">MIRKDKILLLLPQAYKIVFLLVMLLPAVKAKAQGLQFNSNDSLMSQRTSYVVFANQAPTFNDHLSINFDLSLWDNDHLGYVFNITDTKSNSYSLTYIYNYNGSPTLNFNIDSKSNKIEIPLSLAQLKKREWIKIRADIDLKKNTVAFLVNGKWYRARDFGFEGSITPTITFGKNPHYSDVPKMAVKNLVISDDSKSYSFPLNEWKGKNVHTADGDALGVVDHPVWLINESYFWTPKFERHFNEVAGLNFDVSQQALFMYKTDSLIVYNVQGGNTTSKVYKNKLPVKLLLGKSIINNKQNKCYVYEVQPPDSLHSIAALDLNTLEWEHVGRGAIKEQRHHHNTFFDKDGANIYLFGGYGSFSYHKDFFKYEQAADKWEKIAFTGDTITPRFFSGSSQADENNDVYIFGGYGNQSGNQIVGGTHFYDLYRVNLTRHTIKKCWEITPTEEPFVSANNLVISKDKKYFYALCYQHEKPKTSLRLYKFSLKDGSYEVVSGIIPVASERIESDFNLFYNPKQDAFYCTAQEFTSPSQSTIKIYALTGTPVSQQAYLNSQQPDKPKFNNTYKYVILLVILAGGAIWYFAGRRKRKASKIFIDDEITTDFYRQKKEADKKPNAVYLLGEFTVFNKNSRDITYLFSPKIKQLFILILLNSKDEQGVVSKKISTTLWPDKEVVKTKNIKGVTINHLRNILADIDGVELIFLNDTYSFKLSDSFFCDYFLVTDAMAQVHRHYKTAEQFITENFDLFARGGLLQQVPETWLDDIKLNFEEALARVILPELQKIYDGGDHKKALELSRVILSIDPFNDGALKYKLKSLRRIKGIDYAKKVYDEFVAEYHKSLGGEYLIPFEKICK</sequence>
<dbReference type="InterPro" id="IPR051677">
    <property type="entry name" value="AfsR-DnrI-RedD_regulator"/>
</dbReference>
<dbReference type="PANTHER" id="PTHR35807:SF1">
    <property type="entry name" value="TRANSCRIPTIONAL REGULATOR REDD"/>
    <property type="match status" value="1"/>
</dbReference>
<evidence type="ECO:0000313" key="3">
    <source>
        <dbReference type="Proteomes" id="UP000618754"/>
    </source>
</evidence>
<keyword evidence="1" id="KW-1133">Transmembrane helix</keyword>
<protein>
    <recommendedName>
        <fullName evidence="4">Galactose oxidase</fullName>
    </recommendedName>
</protein>
<dbReference type="RefSeq" id="WP_191175665.1">
    <property type="nucleotide sequence ID" value="NZ_JACWMW010000002.1"/>
</dbReference>
<dbReference type="Pfam" id="PF24681">
    <property type="entry name" value="Kelch_KLHDC2_KLHL20_DRC7"/>
    <property type="match status" value="1"/>
</dbReference>
<keyword evidence="1" id="KW-0472">Membrane</keyword>
<dbReference type="Proteomes" id="UP000618754">
    <property type="component" value="Unassembled WGS sequence"/>
</dbReference>
<keyword evidence="1" id="KW-0812">Transmembrane</keyword>
<dbReference type="PANTHER" id="PTHR35807">
    <property type="entry name" value="TRANSCRIPTIONAL REGULATOR REDD-RELATED"/>
    <property type="match status" value="1"/>
</dbReference>
<evidence type="ECO:0008006" key="4">
    <source>
        <dbReference type="Google" id="ProtNLM"/>
    </source>
</evidence>
<name>A0ABR7X5G4_9SPHI</name>
<keyword evidence="3" id="KW-1185">Reference proteome</keyword>